<proteinExistence type="inferred from homology"/>
<keyword evidence="5" id="KW-0998">Cell outer membrane</keyword>
<keyword evidence="6" id="KW-0449">Lipoprotein</keyword>
<keyword evidence="4" id="KW-0564">Palmitate</keyword>
<dbReference type="Pfam" id="PF00691">
    <property type="entry name" value="OmpA"/>
    <property type="match status" value="1"/>
</dbReference>
<evidence type="ECO:0000256" key="3">
    <source>
        <dbReference type="ARBA" id="ARBA00023136"/>
    </source>
</evidence>
<dbReference type="PROSITE" id="PS51257">
    <property type="entry name" value="PROKAR_LIPOPROTEIN"/>
    <property type="match status" value="1"/>
</dbReference>
<dbReference type="PANTHER" id="PTHR30329">
    <property type="entry name" value="STATOR ELEMENT OF FLAGELLAR MOTOR COMPLEX"/>
    <property type="match status" value="1"/>
</dbReference>
<dbReference type="InterPro" id="IPR050330">
    <property type="entry name" value="Bact_OuterMem_StrucFunc"/>
</dbReference>
<dbReference type="InterPro" id="IPR006664">
    <property type="entry name" value="OMP_bac"/>
</dbReference>
<evidence type="ECO:0000256" key="5">
    <source>
        <dbReference type="ARBA" id="ARBA00023237"/>
    </source>
</evidence>
<dbReference type="InterPro" id="IPR039001">
    <property type="entry name" value="Pal"/>
</dbReference>
<evidence type="ECO:0000256" key="6">
    <source>
        <dbReference type="ARBA" id="ARBA00023288"/>
    </source>
</evidence>
<evidence type="ECO:0000256" key="2">
    <source>
        <dbReference type="ARBA" id="ARBA00022729"/>
    </source>
</evidence>
<dbReference type="PANTHER" id="PTHR30329:SF21">
    <property type="entry name" value="LIPOPROTEIN YIAD-RELATED"/>
    <property type="match status" value="1"/>
</dbReference>
<keyword evidence="3" id="KW-0472">Membrane</keyword>
<dbReference type="CDD" id="cd07185">
    <property type="entry name" value="OmpA_C-like"/>
    <property type="match status" value="1"/>
</dbReference>
<evidence type="ECO:0000259" key="8">
    <source>
        <dbReference type="PROSITE" id="PS51123"/>
    </source>
</evidence>
<evidence type="ECO:0000313" key="9">
    <source>
        <dbReference type="EMBL" id="OIQ90954.1"/>
    </source>
</evidence>
<reference evidence="9" key="1">
    <citation type="submission" date="2016-10" db="EMBL/GenBank/DDBJ databases">
        <title>Sequence of Gallionella enrichment culture.</title>
        <authorList>
            <person name="Poehlein A."/>
            <person name="Muehling M."/>
            <person name="Daniel R."/>
        </authorList>
    </citation>
    <scope>NUCLEOTIDE SEQUENCE</scope>
</reference>
<protein>
    <submittedName>
        <fullName evidence="9">Outer membrane protein P6</fullName>
    </submittedName>
</protein>
<dbReference type="PRINTS" id="PR01021">
    <property type="entry name" value="OMPADOMAIN"/>
</dbReference>
<comment type="subcellular location">
    <subcellularLocation>
        <location evidence="1">Cell outer membrane</location>
    </subcellularLocation>
</comment>
<evidence type="ECO:0000256" key="1">
    <source>
        <dbReference type="ARBA" id="ARBA00004442"/>
    </source>
</evidence>
<dbReference type="InterPro" id="IPR006665">
    <property type="entry name" value="OmpA-like"/>
</dbReference>
<dbReference type="AlphaFoldDB" id="A0A1J5R6C3"/>
<dbReference type="GO" id="GO:0051301">
    <property type="term" value="P:cell division"/>
    <property type="evidence" value="ECO:0007669"/>
    <property type="project" value="InterPro"/>
</dbReference>
<gene>
    <name evidence="9" type="primary">pal_13</name>
    <name evidence="9" type="ORF">GALL_271600</name>
</gene>
<dbReference type="GO" id="GO:0009279">
    <property type="term" value="C:cell outer membrane"/>
    <property type="evidence" value="ECO:0007669"/>
    <property type="project" value="UniProtKB-SubCell"/>
</dbReference>
<dbReference type="SUPFAM" id="SSF103088">
    <property type="entry name" value="OmpA-like"/>
    <property type="match status" value="1"/>
</dbReference>
<evidence type="ECO:0000256" key="7">
    <source>
        <dbReference type="SAM" id="MobiDB-lite"/>
    </source>
</evidence>
<dbReference type="HAMAP" id="MF_02204">
    <property type="entry name" value="Pal"/>
    <property type="match status" value="1"/>
</dbReference>
<feature type="compositionally biased region" description="Basic and acidic residues" evidence="7">
    <location>
        <begin position="177"/>
        <end position="187"/>
    </location>
</feature>
<dbReference type="Gene3D" id="3.30.1330.60">
    <property type="entry name" value="OmpA-like domain"/>
    <property type="match status" value="1"/>
</dbReference>
<feature type="domain" description="OmpA-like" evidence="8">
    <location>
        <begin position="73"/>
        <end position="187"/>
    </location>
</feature>
<name>A0A1J5R6C3_9ZZZZ</name>
<keyword evidence="2" id="KW-0732">Signal</keyword>
<organism evidence="9">
    <name type="scientific">mine drainage metagenome</name>
    <dbReference type="NCBI Taxonomy" id="410659"/>
    <lineage>
        <taxon>unclassified sequences</taxon>
        <taxon>metagenomes</taxon>
        <taxon>ecological metagenomes</taxon>
    </lineage>
</organism>
<accession>A0A1J5R6C3</accession>
<dbReference type="InterPro" id="IPR036737">
    <property type="entry name" value="OmpA-like_sf"/>
</dbReference>
<feature type="region of interest" description="Disordered" evidence="7">
    <location>
        <begin position="157"/>
        <end position="187"/>
    </location>
</feature>
<dbReference type="EMBL" id="MLJW01000275">
    <property type="protein sequence ID" value="OIQ90954.1"/>
    <property type="molecule type" value="Genomic_DNA"/>
</dbReference>
<comment type="caution">
    <text evidence="9">The sequence shown here is derived from an EMBL/GenBank/DDBJ whole genome shotgun (WGS) entry which is preliminary data.</text>
</comment>
<evidence type="ECO:0000256" key="4">
    <source>
        <dbReference type="ARBA" id="ARBA00023139"/>
    </source>
</evidence>
<sequence>MRLRTLPAVCAALLALGGCSSVRLNKAPVEAGQTTATGAAAGTGASSQGAGAVASIQAEPLAPGAAGGDAGSGTGPAADVARSVYFGYDSYVVDAKYHPVLAANAQYLSAHPSAHAQLQGNTDARGSREYNLALGQKRADAVMKGLEVLGTSPSQLEAISFGKEKPRSEGSTQADYAENRRVDIVYK</sequence>
<dbReference type="PROSITE" id="PS51123">
    <property type="entry name" value="OMPA_2"/>
    <property type="match status" value="1"/>
</dbReference>